<protein>
    <submittedName>
        <fullName evidence="1">Uncharacterized protein</fullName>
    </submittedName>
</protein>
<accession>A0A656GD78</accession>
<evidence type="ECO:0000313" key="2">
    <source>
        <dbReference type="Proteomes" id="UP000003465"/>
    </source>
</evidence>
<proteinExistence type="predicted"/>
<comment type="caution">
    <text evidence="1">The sequence shown here is derived from an EMBL/GenBank/DDBJ whole genome shotgun (WGS) entry which is preliminary data.</text>
</comment>
<name>A0A656GD78_PSEA0</name>
<dbReference type="EMBL" id="AEAG01000753">
    <property type="protein sequence ID" value="EGH23511.1"/>
    <property type="molecule type" value="Genomic_DNA"/>
</dbReference>
<reference evidence="1 2" key="1">
    <citation type="journal article" date="2011" name="PLoS Pathog.">
        <title>Dynamic evolution of pathogenicity revealed by sequencing and comparative genomics of 19 Pseudomonas syringae isolates.</title>
        <authorList>
            <person name="Baltrus D.A."/>
            <person name="Nishimura M.T."/>
            <person name="Romanchuk A."/>
            <person name="Chang J.H."/>
            <person name="Mukhtar M.S."/>
            <person name="Cherkis K."/>
            <person name="Roach J."/>
            <person name="Grant S.R."/>
            <person name="Jones C.D."/>
            <person name="Dangl J.L."/>
        </authorList>
    </citation>
    <scope>NUCLEOTIDE SEQUENCE [LARGE SCALE GENOMIC DNA]</scope>
    <source>
        <strain evidence="1 2">301020</strain>
    </source>
</reference>
<sequence length="43" mass="4933">MEISIVMEHPLNMIRNDPLKVMTAMNSVLKEIAHNIIPAIRFT</sequence>
<gene>
    <name evidence="1" type="ORF">PSYMO_19418</name>
</gene>
<organism evidence="1 2">
    <name type="scientific">Pseudomonas amygdali pv. mori str. 301020</name>
    <dbReference type="NCBI Taxonomy" id="629261"/>
    <lineage>
        <taxon>Bacteria</taxon>
        <taxon>Pseudomonadati</taxon>
        <taxon>Pseudomonadota</taxon>
        <taxon>Gammaproteobacteria</taxon>
        <taxon>Pseudomonadales</taxon>
        <taxon>Pseudomonadaceae</taxon>
        <taxon>Pseudomonas</taxon>
        <taxon>Pseudomonas amygdali</taxon>
    </lineage>
</organism>
<evidence type="ECO:0000313" key="1">
    <source>
        <dbReference type="EMBL" id="EGH23511.1"/>
    </source>
</evidence>
<dbReference type="AlphaFoldDB" id="A0A656GD78"/>
<dbReference type="Proteomes" id="UP000003465">
    <property type="component" value="Unassembled WGS sequence"/>
</dbReference>